<dbReference type="Gene3D" id="3.10.330.10">
    <property type="match status" value="1"/>
</dbReference>
<accession>A0A1B6MD78</accession>
<sequence>MNEENFLVQFIPSKNCFLQFSNKWFQKLNNPKCLCVRLVHPATKHELYLSWAPQPSYGLNDCSVGINATFAQGLGLQESDLVVISSEERLPSLSQVFLTPISADDYEILEVCRNNVEVMVLNQIRVVYVSQVISIWVSKTMHLQLAVDRLELNLPYGRLEQMTELFIENVTKTKRNQSHPKTNPSVKNLTNNLPTSQHNPKNGSSSLWDKLSGYLPSGVVDLLKPSESLEEADETYQSDESQMLSRVHPFPNMTEQTDCCDDAHNEDVHPFNVFVSKRTLEKEKCWPKDCFVTKLLDGEHPVVLCRLKAVPKRKSRSSNSKTSDEKIKDSSSQDDNTMSVCVRLHLVEDSCRFFSAKTNVSCVYLSRFLRRLLSLDVASKVILTAYHPPLDKVLTEVRLVPARKLDEVEVETLLGQFKKRVAHRRGVLVNNYCPLTVAPASSPVLVLLAPPQLECWPLTRYDLQVCPVTVTEEEETRLGSLGVDNSSSDVRQTTSVFEQLVEEGRTTL</sequence>
<proteinExistence type="predicted"/>
<dbReference type="InterPro" id="IPR009010">
    <property type="entry name" value="Asp_de-COase-like_dom_sf"/>
</dbReference>
<keyword evidence="1" id="KW-0547">Nucleotide-binding</keyword>
<dbReference type="SUPFAM" id="SSF54585">
    <property type="entry name" value="Cdc48 domain 2-like"/>
    <property type="match status" value="1"/>
</dbReference>
<feature type="region of interest" description="Disordered" evidence="3">
    <location>
        <begin position="315"/>
        <end position="334"/>
    </location>
</feature>
<dbReference type="SUPFAM" id="SSF50692">
    <property type="entry name" value="ADC-like"/>
    <property type="match status" value="1"/>
</dbReference>
<feature type="compositionally biased region" description="Basic and acidic residues" evidence="3">
    <location>
        <begin position="322"/>
        <end position="331"/>
    </location>
</feature>
<dbReference type="Gene3D" id="2.40.40.20">
    <property type="match status" value="1"/>
</dbReference>
<feature type="non-terminal residue" evidence="5">
    <location>
        <position position="508"/>
    </location>
</feature>
<dbReference type="GO" id="GO:0005777">
    <property type="term" value="C:peroxisome"/>
    <property type="evidence" value="ECO:0007669"/>
    <property type="project" value="InterPro"/>
</dbReference>
<feature type="compositionally biased region" description="Polar residues" evidence="3">
    <location>
        <begin position="179"/>
        <end position="205"/>
    </location>
</feature>
<reference evidence="5" key="1">
    <citation type="submission" date="2015-11" db="EMBL/GenBank/DDBJ databases">
        <title>De novo transcriptome assembly of four potential Pierce s Disease insect vectors from Arizona vineyards.</title>
        <authorList>
            <person name="Tassone E.E."/>
        </authorList>
    </citation>
    <scope>NUCLEOTIDE SEQUENCE</scope>
</reference>
<dbReference type="AlphaFoldDB" id="A0A1B6MD78"/>
<evidence type="ECO:0000313" key="5">
    <source>
        <dbReference type="EMBL" id="JAT33887.1"/>
    </source>
</evidence>
<organism evidence="5">
    <name type="scientific">Graphocephala atropunctata</name>
    <dbReference type="NCBI Taxonomy" id="36148"/>
    <lineage>
        <taxon>Eukaryota</taxon>
        <taxon>Metazoa</taxon>
        <taxon>Ecdysozoa</taxon>
        <taxon>Arthropoda</taxon>
        <taxon>Hexapoda</taxon>
        <taxon>Insecta</taxon>
        <taxon>Pterygota</taxon>
        <taxon>Neoptera</taxon>
        <taxon>Paraneoptera</taxon>
        <taxon>Hemiptera</taxon>
        <taxon>Auchenorrhyncha</taxon>
        <taxon>Membracoidea</taxon>
        <taxon>Cicadellidae</taxon>
        <taxon>Cicadellinae</taxon>
        <taxon>Cicadellini</taxon>
        <taxon>Graphocephala</taxon>
    </lineage>
</organism>
<feature type="region of interest" description="Disordered" evidence="3">
    <location>
        <begin position="171"/>
        <end position="205"/>
    </location>
</feature>
<dbReference type="GO" id="GO:0007031">
    <property type="term" value="P:peroxisome organization"/>
    <property type="evidence" value="ECO:0007669"/>
    <property type="project" value="InterPro"/>
</dbReference>
<evidence type="ECO:0000256" key="3">
    <source>
        <dbReference type="SAM" id="MobiDB-lite"/>
    </source>
</evidence>
<feature type="domain" description="Peroxisomal ATPase PEX1 N-terminal C-lobe" evidence="4">
    <location>
        <begin position="95"/>
        <end position="168"/>
    </location>
</feature>
<dbReference type="EMBL" id="GEBQ01006090">
    <property type="protein sequence ID" value="JAT33887.1"/>
    <property type="molecule type" value="Transcribed_RNA"/>
</dbReference>
<dbReference type="InterPro" id="IPR015342">
    <property type="entry name" value="PEX1-N_C-lobe"/>
</dbReference>
<evidence type="ECO:0000256" key="1">
    <source>
        <dbReference type="ARBA" id="ARBA00022741"/>
    </source>
</evidence>
<dbReference type="InterPro" id="IPR029067">
    <property type="entry name" value="CDC48_domain_2-like_sf"/>
</dbReference>
<gene>
    <name evidence="5" type="ORF">g.21958</name>
</gene>
<dbReference type="Pfam" id="PF09262">
    <property type="entry name" value="PEX-1N"/>
    <property type="match status" value="1"/>
</dbReference>
<evidence type="ECO:0000256" key="2">
    <source>
        <dbReference type="ARBA" id="ARBA00022840"/>
    </source>
</evidence>
<protein>
    <recommendedName>
        <fullName evidence="4">Peroxisomal ATPase PEX1 N-terminal C-lobe domain-containing protein</fullName>
    </recommendedName>
</protein>
<name>A0A1B6MD78_9HEMI</name>
<keyword evidence="2" id="KW-0067">ATP-binding</keyword>
<evidence type="ECO:0000259" key="4">
    <source>
        <dbReference type="Pfam" id="PF09262"/>
    </source>
</evidence>
<dbReference type="GO" id="GO:0005524">
    <property type="term" value="F:ATP binding"/>
    <property type="evidence" value="ECO:0007669"/>
    <property type="project" value="UniProtKB-KW"/>
</dbReference>